<proteinExistence type="predicted"/>
<organism evidence="3">
    <name type="scientific">bioreactor metagenome</name>
    <dbReference type="NCBI Taxonomy" id="1076179"/>
    <lineage>
        <taxon>unclassified sequences</taxon>
        <taxon>metagenomes</taxon>
        <taxon>ecological metagenomes</taxon>
    </lineage>
</organism>
<keyword evidence="2 3" id="KW-0326">Glycosidase</keyword>
<dbReference type="InterPro" id="IPR017853">
    <property type="entry name" value="GH"/>
</dbReference>
<dbReference type="EMBL" id="VSSQ01002628">
    <property type="protein sequence ID" value="MPM16521.1"/>
    <property type="molecule type" value="Genomic_DNA"/>
</dbReference>
<evidence type="ECO:0000256" key="1">
    <source>
        <dbReference type="ARBA" id="ARBA00022801"/>
    </source>
</evidence>
<evidence type="ECO:0000313" key="3">
    <source>
        <dbReference type="EMBL" id="MPM16521.1"/>
    </source>
</evidence>
<dbReference type="PANTHER" id="PTHR10353">
    <property type="entry name" value="GLYCOSYL HYDROLASE"/>
    <property type="match status" value="1"/>
</dbReference>
<dbReference type="PANTHER" id="PTHR10353:SF139">
    <property type="entry name" value="6-PHOSPHO-BETA-GLUCOSIDASE GMUD"/>
    <property type="match status" value="1"/>
</dbReference>
<dbReference type="AlphaFoldDB" id="A0A644XL06"/>
<dbReference type="InterPro" id="IPR001360">
    <property type="entry name" value="Glyco_hydro_1"/>
</dbReference>
<dbReference type="SUPFAM" id="SSF51445">
    <property type="entry name" value="(Trans)glycosidases"/>
    <property type="match status" value="1"/>
</dbReference>
<dbReference type="PRINTS" id="PR00131">
    <property type="entry name" value="GLHYDRLASE1"/>
</dbReference>
<sequence length="480" mass="56458">MIRTERGMRMIKKIPEGFMLGASSSAWQTEGWKGKKEGQDSYLDMWYKEEPFVWHEGYGPAGATEFYERYQEDIDMMKEIGLTHYRTSINWARFFTDYENAVVDEDYAQHISDVVDALIEAGVEPMLCLEHYEVPSYLIEKYEGWGSKHVVELYAKYAELAFERYADRVKHWFTFNEPVVVQTRVYLDAIRYPHEQNTSKWMQWNFNKVIATARAVQIFHEKGYSGQIGAILNPEVTYARSSSPADQKAARMYDLLYNRIFLDPLVKGEYPEELFGLLEKHGVAVEYTQEELLIIKENTVDYLGINLYFPKRVRSPRYEWNKETPFHPEYYYEDFALPGRRMNTSRGWEIYPQIMYDMAMRLKSEYGNIPWFIAESGMGIEQEERFADSEGTIQDDYRIAYITEHLSSLLDAVREGANCSGYMLWAFTDCVSPMNAFKNRYGLVRIDLEDDRKRSLKQSAYWYRGLIQSGELEVAEHAYK</sequence>
<name>A0A644XL06_9ZZZZ</name>
<accession>A0A644XL06</accession>
<gene>
    <name evidence="3" type="primary">gmuD_1</name>
    <name evidence="3" type="ORF">SDC9_62902</name>
</gene>
<dbReference type="Pfam" id="PF00232">
    <property type="entry name" value="Glyco_hydro_1"/>
    <property type="match status" value="1"/>
</dbReference>
<dbReference type="GO" id="GO:0005829">
    <property type="term" value="C:cytosol"/>
    <property type="evidence" value="ECO:0007669"/>
    <property type="project" value="TreeGrafter"/>
</dbReference>
<evidence type="ECO:0000256" key="2">
    <source>
        <dbReference type="ARBA" id="ARBA00023295"/>
    </source>
</evidence>
<dbReference type="FunFam" id="3.20.20.80:FF:000004">
    <property type="entry name" value="Beta-glucosidase 6-phospho-beta-glucosidase"/>
    <property type="match status" value="1"/>
</dbReference>
<keyword evidence="1 3" id="KW-0378">Hydrolase</keyword>
<reference evidence="3" key="1">
    <citation type="submission" date="2019-08" db="EMBL/GenBank/DDBJ databases">
        <authorList>
            <person name="Kucharzyk K."/>
            <person name="Murdoch R.W."/>
            <person name="Higgins S."/>
            <person name="Loffler F."/>
        </authorList>
    </citation>
    <scope>NUCLEOTIDE SEQUENCE</scope>
</reference>
<dbReference type="GO" id="GO:0016052">
    <property type="term" value="P:carbohydrate catabolic process"/>
    <property type="evidence" value="ECO:0007669"/>
    <property type="project" value="TreeGrafter"/>
</dbReference>
<comment type="caution">
    <text evidence="3">The sequence shown here is derived from an EMBL/GenBank/DDBJ whole genome shotgun (WGS) entry which is preliminary data.</text>
</comment>
<protein>
    <submittedName>
        <fullName evidence="3">6-phospho-beta-glucosidase GmuD</fullName>
        <ecNumber evidence="3">3.2.1.86</ecNumber>
    </submittedName>
</protein>
<dbReference type="EC" id="3.2.1.86" evidence="3"/>
<dbReference type="GO" id="GO:0008706">
    <property type="term" value="F:6-phospho-beta-glucosidase activity"/>
    <property type="evidence" value="ECO:0007669"/>
    <property type="project" value="UniProtKB-EC"/>
</dbReference>
<dbReference type="Gene3D" id="3.20.20.80">
    <property type="entry name" value="Glycosidases"/>
    <property type="match status" value="1"/>
</dbReference>